<reference evidence="18" key="1">
    <citation type="submission" date="2025-08" db="UniProtKB">
        <authorList>
            <consortium name="RefSeq"/>
        </authorList>
    </citation>
    <scope>IDENTIFICATION</scope>
</reference>
<dbReference type="OrthoDB" id="8062037at2759"/>
<evidence type="ECO:0000256" key="3">
    <source>
        <dbReference type="ARBA" id="ARBA00004906"/>
    </source>
</evidence>
<dbReference type="EC" id="2.3.2.27" evidence="4"/>
<gene>
    <name evidence="18" type="primary">LOC105055585</name>
</gene>
<evidence type="ECO:0000256" key="8">
    <source>
        <dbReference type="ARBA" id="ARBA00022771"/>
    </source>
</evidence>
<evidence type="ECO:0000256" key="13">
    <source>
        <dbReference type="PROSITE-ProRule" id="PRU00175"/>
    </source>
</evidence>
<evidence type="ECO:0000313" key="18">
    <source>
        <dbReference type="RefSeq" id="XP_010935748.1"/>
    </source>
</evidence>
<evidence type="ECO:0000256" key="12">
    <source>
        <dbReference type="ARBA" id="ARBA00023136"/>
    </source>
</evidence>
<feature type="transmembrane region" description="Helical" evidence="15">
    <location>
        <begin position="29"/>
        <end position="52"/>
    </location>
</feature>
<dbReference type="InParanoid" id="A0A6I9S0W9"/>
<evidence type="ECO:0000256" key="1">
    <source>
        <dbReference type="ARBA" id="ARBA00000900"/>
    </source>
</evidence>
<dbReference type="GO" id="GO:0061630">
    <property type="term" value="F:ubiquitin protein ligase activity"/>
    <property type="evidence" value="ECO:0007669"/>
    <property type="project" value="UniProtKB-EC"/>
</dbReference>
<evidence type="ECO:0000256" key="9">
    <source>
        <dbReference type="ARBA" id="ARBA00022786"/>
    </source>
</evidence>
<dbReference type="PANTHER" id="PTHR46913">
    <property type="entry name" value="RING-H2 FINGER PROTEIN ATL16"/>
    <property type="match status" value="1"/>
</dbReference>
<feature type="compositionally biased region" description="Polar residues" evidence="14">
    <location>
        <begin position="210"/>
        <end position="219"/>
    </location>
</feature>
<keyword evidence="17" id="KW-1185">Reference proteome</keyword>
<evidence type="ECO:0000256" key="5">
    <source>
        <dbReference type="ARBA" id="ARBA00022679"/>
    </source>
</evidence>
<evidence type="ECO:0000256" key="15">
    <source>
        <dbReference type="SAM" id="Phobius"/>
    </source>
</evidence>
<evidence type="ECO:0000256" key="2">
    <source>
        <dbReference type="ARBA" id="ARBA00004167"/>
    </source>
</evidence>
<keyword evidence="11 15" id="KW-1133">Transmembrane helix</keyword>
<dbReference type="InterPro" id="IPR001841">
    <property type="entry name" value="Znf_RING"/>
</dbReference>
<keyword evidence="12 15" id="KW-0472">Membrane</keyword>
<dbReference type="PROSITE" id="PS50089">
    <property type="entry name" value="ZF_RING_2"/>
    <property type="match status" value="1"/>
</dbReference>
<dbReference type="SUPFAM" id="SSF57850">
    <property type="entry name" value="RING/U-box"/>
    <property type="match status" value="1"/>
</dbReference>
<keyword evidence="8 13" id="KW-0863">Zinc-finger</keyword>
<dbReference type="GO" id="GO:0016020">
    <property type="term" value="C:membrane"/>
    <property type="evidence" value="ECO:0007669"/>
    <property type="project" value="UniProtKB-SubCell"/>
</dbReference>
<sequence>MGPGCKYPGPHSETPPTPPPPAPSAENNFPILVISILGILTTSIFLLSYYVFVIKCCFNWRRSDVITRLSGSRRRSENPFTAYSTATRCRGLEESAIQAIPTFRYRRGGGGGGGDEQGKRSFHECAVCLNEFQEEERIRLLPNCLHVFHIDCIDTWLQANANCPLCRSEITTTTPLPADQLRDLASHQNLQHSGDIVIEISNDGIEEVTPVSSSTNTDPSPRKAEQRGGHKKGRKLHHVSSMGDECIDARGKEERFSIQPMRRSFSMDSSSDRQLYMAVQNILQQNPHFQESGSEESGGSSGRIRRTFFSFGQCRSSRSSVLPIQNEV</sequence>
<comment type="pathway">
    <text evidence="3">Protein modification; protein ubiquitination.</text>
</comment>
<keyword evidence="7" id="KW-0479">Metal-binding</keyword>
<dbReference type="KEGG" id="egu:105055585"/>
<evidence type="ECO:0000256" key="11">
    <source>
        <dbReference type="ARBA" id="ARBA00022989"/>
    </source>
</evidence>
<comment type="subcellular location">
    <subcellularLocation>
        <location evidence="2">Membrane</location>
        <topology evidence="2">Single-pass membrane protein</topology>
    </subcellularLocation>
</comment>
<keyword evidence="6 15" id="KW-0812">Transmembrane</keyword>
<keyword evidence="9" id="KW-0833">Ubl conjugation pathway</keyword>
<feature type="compositionally biased region" description="Basic residues" evidence="14">
    <location>
        <begin position="229"/>
        <end position="238"/>
    </location>
</feature>
<dbReference type="GO" id="GO:0008270">
    <property type="term" value="F:zinc ion binding"/>
    <property type="evidence" value="ECO:0007669"/>
    <property type="project" value="UniProtKB-KW"/>
</dbReference>
<evidence type="ECO:0000313" key="17">
    <source>
        <dbReference type="Proteomes" id="UP000504607"/>
    </source>
</evidence>
<dbReference type="Gene3D" id="3.30.40.10">
    <property type="entry name" value="Zinc/RING finger domain, C3HC4 (zinc finger)"/>
    <property type="match status" value="1"/>
</dbReference>
<dbReference type="RefSeq" id="XP_010935748.1">
    <property type="nucleotide sequence ID" value="XM_010937446.3"/>
</dbReference>
<evidence type="ECO:0000256" key="7">
    <source>
        <dbReference type="ARBA" id="ARBA00022723"/>
    </source>
</evidence>
<dbReference type="InterPro" id="IPR044600">
    <property type="entry name" value="ATL1/ATL16-like"/>
</dbReference>
<dbReference type="AlphaFoldDB" id="A0A6I9S0W9"/>
<feature type="region of interest" description="Disordered" evidence="14">
    <location>
        <begin position="1"/>
        <end position="23"/>
    </location>
</feature>
<proteinExistence type="predicted"/>
<organism evidence="17 18">
    <name type="scientific">Elaeis guineensis var. tenera</name>
    <name type="common">Oil palm</name>
    <dbReference type="NCBI Taxonomy" id="51953"/>
    <lineage>
        <taxon>Eukaryota</taxon>
        <taxon>Viridiplantae</taxon>
        <taxon>Streptophyta</taxon>
        <taxon>Embryophyta</taxon>
        <taxon>Tracheophyta</taxon>
        <taxon>Spermatophyta</taxon>
        <taxon>Magnoliopsida</taxon>
        <taxon>Liliopsida</taxon>
        <taxon>Arecaceae</taxon>
        <taxon>Arecoideae</taxon>
        <taxon>Cocoseae</taxon>
        <taxon>Elaeidinae</taxon>
        <taxon>Elaeis</taxon>
    </lineage>
</organism>
<evidence type="ECO:0000256" key="4">
    <source>
        <dbReference type="ARBA" id="ARBA00012483"/>
    </source>
</evidence>
<evidence type="ECO:0000256" key="10">
    <source>
        <dbReference type="ARBA" id="ARBA00022833"/>
    </source>
</evidence>
<evidence type="ECO:0000256" key="14">
    <source>
        <dbReference type="SAM" id="MobiDB-lite"/>
    </source>
</evidence>
<dbReference type="SMART" id="SM00184">
    <property type="entry name" value="RING"/>
    <property type="match status" value="1"/>
</dbReference>
<accession>A0A6I9S0W9</accession>
<dbReference type="GeneID" id="105055585"/>
<dbReference type="Pfam" id="PF13639">
    <property type="entry name" value="zf-RING_2"/>
    <property type="match status" value="1"/>
</dbReference>
<keyword evidence="5" id="KW-0808">Transferase</keyword>
<feature type="region of interest" description="Disordered" evidence="14">
    <location>
        <begin position="208"/>
        <end position="242"/>
    </location>
</feature>
<feature type="compositionally biased region" description="Pro residues" evidence="14">
    <location>
        <begin position="13"/>
        <end position="23"/>
    </location>
</feature>
<dbReference type="Proteomes" id="UP000504607">
    <property type="component" value="Chromosome 12"/>
</dbReference>
<keyword evidence="10" id="KW-0862">Zinc</keyword>
<dbReference type="InterPro" id="IPR013083">
    <property type="entry name" value="Znf_RING/FYVE/PHD"/>
</dbReference>
<dbReference type="GO" id="GO:0016567">
    <property type="term" value="P:protein ubiquitination"/>
    <property type="evidence" value="ECO:0007669"/>
    <property type="project" value="InterPro"/>
</dbReference>
<dbReference type="CDD" id="cd16461">
    <property type="entry name" value="RING-H2_EL5-like"/>
    <property type="match status" value="1"/>
</dbReference>
<dbReference type="PANTHER" id="PTHR46913:SF1">
    <property type="entry name" value="RING-H2 FINGER PROTEIN ATL16"/>
    <property type="match status" value="1"/>
</dbReference>
<evidence type="ECO:0000259" key="16">
    <source>
        <dbReference type="PROSITE" id="PS50089"/>
    </source>
</evidence>
<feature type="domain" description="RING-type" evidence="16">
    <location>
        <begin position="125"/>
        <end position="167"/>
    </location>
</feature>
<dbReference type="FunFam" id="3.30.40.10:FF:000456">
    <property type="entry name" value="RING-H2 finger protein ATL16"/>
    <property type="match status" value="1"/>
</dbReference>
<comment type="catalytic activity">
    <reaction evidence="1">
        <text>S-ubiquitinyl-[E2 ubiquitin-conjugating enzyme]-L-cysteine + [acceptor protein]-L-lysine = [E2 ubiquitin-conjugating enzyme]-L-cysteine + N(6)-ubiquitinyl-[acceptor protein]-L-lysine.</text>
        <dbReference type="EC" id="2.3.2.27"/>
    </reaction>
</comment>
<evidence type="ECO:0000256" key="6">
    <source>
        <dbReference type="ARBA" id="ARBA00022692"/>
    </source>
</evidence>
<protein>
    <recommendedName>
        <fullName evidence="4">RING-type E3 ubiquitin transferase</fullName>
        <ecNumber evidence="4">2.3.2.27</ecNumber>
    </recommendedName>
</protein>
<name>A0A6I9S0W9_ELAGV</name>